<feature type="domain" description="HAT C-terminal dimerisation" evidence="1">
    <location>
        <begin position="7"/>
        <end position="89"/>
    </location>
</feature>
<dbReference type="GO" id="GO:0046983">
    <property type="term" value="F:protein dimerization activity"/>
    <property type="evidence" value="ECO:0007669"/>
    <property type="project" value="InterPro"/>
</dbReference>
<comment type="caution">
    <text evidence="2">The sequence shown here is derived from an EMBL/GenBank/DDBJ whole genome shotgun (WGS) entry which is preliminary data.</text>
</comment>
<dbReference type="OrthoDB" id="4951847at2759"/>
<dbReference type="Pfam" id="PF05699">
    <property type="entry name" value="Dimer_Tnp_hAT"/>
    <property type="match status" value="1"/>
</dbReference>
<protein>
    <submittedName>
        <fullName evidence="2">(apollo) hypothetical protein</fullName>
    </submittedName>
</protein>
<dbReference type="AlphaFoldDB" id="A0A8S3WV46"/>
<evidence type="ECO:0000313" key="3">
    <source>
        <dbReference type="Proteomes" id="UP000691718"/>
    </source>
</evidence>
<name>A0A8S3WV46_PARAO</name>
<evidence type="ECO:0000259" key="1">
    <source>
        <dbReference type="Pfam" id="PF05699"/>
    </source>
</evidence>
<gene>
    <name evidence="2" type="ORF">PAPOLLO_LOCUS10844</name>
</gene>
<proteinExistence type="predicted"/>
<keyword evidence="3" id="KW-1185">Reference proteome</keyword>
<accession>A0A8S3WV46</accession>
<evidence type="ECO:0000313" key="2">
    <source>
        <dbReference type="EMBL" id="CAG4984382.1"/>
    </source>
</evidence>
<dbReference type="EMBL" id="CAJQZP010000774">
    <property type="protein sequence ID" value="CAG4984382.1"/>
    <property type="molecule type" value="Genomic_DNA"/>
</dbReference>
<dbReference type="Proteomes" id="UP000691718">
    <property type="component" value="Unassembled WGS sequence"/>
</dbReference>
<sequence>MPNLASYRSRSDFWNRRFLWENVKEIKPTTWWSGLCASTALSKVAVRILTAPCTSAAVERSFSTHSHIHNKKRNRLTSERAAKIAFISYNWNLLNKSNLEKDDDYEECMCVTPPTIGTHVHRTDSTMDTFDSPQPSTSGTATIEFLDCGQISDSSNSDD</sequence>
<reference evidence="2" key="1">
    <citation type="submission" date="2021-04" db="EMBL/GenBank/DDBJ databases">
        <authorList>
            <person name="Tunstrom K."/>
        </authorList>
    </citation>
    <scope>NUCLEOTIDE SEQUENCE</scope>
</reference>
<organism evidence="2 3">
    <name type="scientific">Parnassius apollo</name>
    <name type="common">Apollo butterfly</name>
    <name type="synonym">Papilio apollo</name>
    <dbReference type="NCBI Taxonomy" id="110799"/>
    <lineage>
        <taxon>Eukaryota</taxon>
        <taxon>Metazoa</taxon>
        <taxon>Ecdysozoa</taxon>
        <taxon>Arthropoda</taxon>
        <taxon>Hexapoda</taxon>
        <taxon>Insecta</taxon>
        <taxon>Pterygota</taxon>
        <taxon>Neoptera</taxon>
        <taxon>Endopterygota</taxon>
        <taxon>Lepidoptera</taxon>
        <taxon>Glossata</taxon>
        <taxon>Ditrysia</taxon>
        <taxon>Papilionoidea</taxon>
        <taxon>Papilionidae</taxon>
        <taxon>Parnassiinae</taxon>
        <taxon>Parnassini</taxon>
        <taxon>Parnassius</taxon>
        <taxon>Parnassius</taxon>
    </lineage>
</organism>
<dbReference type="InterPro" id="IPR008906">
    <property type="entry name" value="HATC_C_dom"/>
</dbReference>